<protein>
    <recommendedName>
        <fullName evidence="7">Glucose-6-phosphate 1-dehydrogenase</fullName>
        <shortName evidence="7">G6PD</shortName>
        <ecNumber evidence="7">1.1.1.49</ecNumber>
    </recommendedName>
</protein>
<dbReference type="PANTHER" id="PTHR23429">
    <property type="entry name" value="GLUCOSE-6-PHOSPHATE 1-DEHYDROGENASE G6PD"/>
    <property type="match status" value="1"/>
</dbReference>
<feature type="active site" description="Proton acceptor" evidence="7">
    <location>
        <position position="273"/>
    </location>
</feature>
<evidence type="ECO:0000313" key="10">
    <source>
        <dbReference type="EMBL" id="NKE73216.1"/>
    </source>
</evidence>
<keyword evidence="5 7" id="KW-0560">Oxidoreductase</keyword>
<dbReference type="SUPFAM" id="SSF55347">
    <property type="entry name" value="Glyceraldehyde-3-phosphate dehydrogenase-like, C-terminal domain"/>
    <property type="match status" value="1"/>
</dbReference>
<feature type="domain" description="Glucose-6-phosphate dehydrogenase C-terminal" evidence="9">
    <location>
        <begin position="223"/>
        <end position="521"/>
    </location>
</feature>
<keyword evidence="11" id="KW-1185">Reference proteome</keyword>
<evidence type="ECO:0000256" key="7">
    <source>
        <dbReference type="HAMAP-Rule" id="MF_00966"/>
    </source>
</evidence>
<comment type="similarity">
    <text evidence="2 7">Belongs to the glucose-6-phosphate dehydrogenase family.</text>
</comment>
<dbReference type="Pfam" id="PF02781">
    <property type="entry name" value="G6PD_C"/>
    <property type="match status" value="1"/>
</dbReference>
<dbReference type="HAMAP" id="MF_00966">
    <property type="entry name" value="G6PD"/>
    <property type="match status" value="1"/>
</dbReference>
<evidence type="ECO:0000256" key="6">
    <source>
        <dbReference type="ARBA" id="ARBA00023277"/>
    </source>
</evidence>
<dbReference type="UniPathway" id="UPA00115">
    <property type="reaction ID" value="UER00408"/>
</dbReference>
<dbReference type="GO" id="GO:0005829">
    <property type="term" value="C:cytosol"/>
    <property type="evidence" value="ECO:0007669"/>
    <property type="project" value="TreeGrafter"/>
</dbReference>
<comment type="function">
    <text evidence="7">Catalyzes the oxidation of glucose 6-phosphate to 6-phosphogluconolactone.</text>
</comment>
<feature type="binding site" evidence="7">
    <location>
        <position position="249"/>
    </location>
    <ligand>
        <name>substrate</name>
    </ligand>
</feature>
<name>A0A7X6DTQ3_9BACT</name>
<feature type="binding site" evidence="7">
    <location>
        <position position="373"/>
    </location>
    <ligand>
        <name>substrate</name>
    </ligand>
</feature>
<dbReference type="PANTHER" id="PTHR23429:SF0">
    <property type="entry name" value="GLUCOSE-6-PHOSPHATE 1-DEHYDROGENASE"/>
    <property type="match status" value="1"/>
</dbReference>
<dbReference type="RefSeq" id="WP_168063152.1">
    <property type="nucleotide sequence ID" value="NZ_VTOW01000005.1"/>
</dbReference>
<gene>
    <name evidence="7 10" type="primary">zwf</name>
    <name evidence="10" type="ORF">MNODULE_20885</name>
</gene>
<dbReference type="PIRSF" id="PIRSF000110">
    <property type="entry name" value="G6PD"/>
    <property type="match status" value="1"/>
</dbReference>
<dbReference type="GO" id="GO:0009051">
    <property type="term" value="P:pentose-phosphate shunt, oxidative branch"/>
    <property type="evidence" value="ECO:0007669"/>
    <property type="project" value="TreeGrafter"/>
</dbReference>
<dbReference type="NCBIfam" id="NF009492">
    <property type="entry name" value="PRK12853.1-3"/>
    <property type="match status" value="1"/>
</dbReference>
<dbReference type="InterPro" id="IPR022674">
    <property type="entry name" value="G6P_DH_NAD-bd"/>
</dbReference>
<dbReference type="InterPro" id="IPR001282">
    <property type="entry name" value="G6P_DH"/>
</dbReference>
<feature type="binding site" evidence="7">
    <location>
        <position position="181"/>
    </location>
    <ligand>
        <name>NADP(+)</name>
        <dbReference type="ChEBI" id="CHEBI:58349"/>
    </ligand>
</feature>
<comment type="pathway">
    <text evidence="1 7">Carbohydrate degradation; pentose phosphate pathway; D-ribulose 5-phosphate from D-glucose 6-phosphate (oxidative stage): step 1/3.</text>
</comment>
<keyword evidence="6 7" id="KW-0119">Carbohydrate metabolism</keyword>
<evidence type="ECO:0000259" key="8">
    <source>
        <dbReference type="Pfam" id="PF00479"/>
    </source>
</evidence>
<proteinExistence type="inferred from homology"/>
<dbReference type="GO" id="GO:0050661">
    <property type="term" value="F:NADP binding"/>
    <property type="evidence" value="ECO:0007669"/>
    <property type="project" value="UniProtKB-UniRule"/>
</dbReference>
<feature type="binding site" evidence="7">
    <location>
        <position position="268"/>
    </location>
    <ligand>
        <name>substrate</name>
    </ligand>
</feature>
<sequence length="523" mass="58894">MEQNQKNEAPPPAVVSGGITRQSDCAESVPEPCGIIIFGASGDLTHRKLIPALFHLDQGNLLPDQWYVVGIGRTAMDDEGFRKTVAQSLEALPAARSASPSPRNAFMSRFYYLAGDSHDPEYYPFLKERLIQLDQNNRTGGNRLIYLATPPSLYSEIIGQLGTAGLNRSSGKGWTRIIIEKPFGADLESARALNRQVRAAFREEQVYRIDHFLGKEAVQNILFFRFANTIFEPIWNRRYIDHVQVTAAERLGVERRAGYYESAGALRDMFQNHLLQLLCVVGMEPPASFEAEAIRDEKTKVLRSVRPISAEEVDRFAVRGQYQAGLIEDRPVVGYQSEPGVAPQSHTETFAALKLYVDNWRWQGVPFYLRSGKRLAKKATEIAIEFKQVPHLLFKPLFSEKIEPNTLVLSVQPSEGISLTFQAKRPGAKLCMGSVTMDFNYHGAFQVPSPDAYERLLLDCLAGDPMLFSREEWIDWSWSILAPVLNRWKESAASSLPSYEAGSWGPKEADELIERDGRHWRSP</sequence>
<feature type="binding site" evidence="7">
    <location>
        <position position="73"/>
    </location>
    <ligand>
        <name>NADP(+)</name>
        <dbReference type="ChEBI" id="CHEBI:58349"/>
    </ligand>
</feature>
<dbReference type="NCBIfam" id="TIGR00871">
    <property type="entry name" value="zwf"/>
    <property type="match status" value="1"/>
</dbReference>
<feature type="binding site" evidence="7">
    <location>
        <position position="378"/>
    </location>
    <ligand>
        <name>substrate</name>
    </ligand>
</feature>
<evidence type="ECO:0000313" key="11">
    <source>
        <dbReference type="Proteomes" id="UP000534783"/>
    </source>
</evidence>
<accession>A0A7X6DTQ3</accession>
<dbReference type="InterPro" id="IPR036291">
    <property type="entry name" value="NAD(P)-bd_dom_sf"/>
</dbReference>
<keyword evidence="3 7" id="KW-0313">Glucose metabolism</keyword>
<feature type="binding site" evidence="7">
    <location>
        <position position="215"/>
    </location>
    <ligand>
        <name>substrate</name>
    </ligand>
</feature>
<dbReference type="PROSITE" id="PS00069">
    <property type="entry name" value="G6P_DEHYDROGENASE"/>
    <property type="match status" value="1"/>
</dbReference>
<evidence type="ECO:0000259" key="9">
    <source>
        <dbReference type="Pfam" id="PF02781"/>
    </source>
</evidence>
<reference evidence="10 11" key="1">
    <citation type="journal article" date="2020" name="Nature">
        <title>Bacterial chemolithoautotrophy via manganese oxidation.</title>
        <authorList>
            <person name="Yu H."/>
            <person name="Leadbetter J.R."/>
        </authorList>
    </citation>
    <scope>NUCLEOTIDE SEQUENCE [LARGE SCALE GENOMIC DNA]</scope>
    <source>
        <strain evidence="10 11">Mn-1</strain>
    </source>
</reference>
<evidence type="ECO:0000256" key="4">
    <source>
        <dbReference type="ARBA" id="ARBA00022857"/>
    </source>
</evidence>
<dbReference type="Proteomes" id="UP000534783">
    <property type="component" value="Unassembled WGS sequence"/>
</dbReference>
<dbReference type="GO" id="GO:0004345">
    <property type="term" value="F:glucose-6-phosphate dehydrogenase activity"/>
    <property type="evidence" value="ECO:0007669"/>
    <property type="project" value="UniProtKB-UniRule"/>
</dbReference>
<comment type="catalytic activity">
    <reaction evidence="7">
        <text>D-glucose 6-phosphate + NADP(+) = 6-phospho-D-glucono-1,5-lactone + NADPH + H(+)</text>
        <dbReference type="Rhea" id="RHEA:15841"/>
        <dbReference type="ChEBI" id="CHEBI:15378"/>
        <dbReference type="ChEBI" id="CHEBI:57783"/>
        <dbReference type="ChEBI" id="CHEBI:57955"/>
        <dbReference type="ChEBI" id="CHEBI:58349"/>
        <dbReference type="ChEBI" id="CHEBI:61548"/>
        <dbReference type="EC" id="1.1.1.49"/>
    </reaction>
</comment>
<dbReference type="Gene3D" id="3.30.360.10">
    <property type="entry name" value="Dihydrodipicolinate Reductase, domain 2"/>
    <property type="match status" value="1"/>
</dbReference>
<dbReference type="Pfam" id="PF00479">
    <property type="entry name" value="G6PD_N"/>
    <property type="match status" value="1"/>
</dbReference>
<dbReference type="Gene3D" id="3.40.50.720">
    <property type="entry name" value="NAD(P)-binding Rossmann-like Domain"/>
    <property type="match status" value="1"/>
</dbReference>
<dbReference type="GO" id="GO:0006006">
    <property type="term" value="P:glucose metabolic process"/>
    <property type="evidence" value="ECO:0007669"/>
    <property type="project" value="UniProtKB-KW"/>
</dbReference>
<comment type="caution">
    <text evidence="10">The sequence shown here is derived from an EMBL/GenBank/DDBJ whole genome shotgun (WGS) entry which is preliminary data.</text>
</comment>
<feature type="binding site" evidence="7">
    <location>
        <position position="211"/>
    </location>
    <ligand>
        <name>substrate</name>
    </ligand>
</feature>
<dbReference type="EC" id="1.1.1.49" evidence="7"/>
<evidence type="ECO:0000256" key="1">
    <source>
        <dbReference type="ARBA" id="ARBA00004937"/>
    </source>
</evidence>
<keyword evidence="4 7" id="KW-0521">NADP</keyword>
<organism evidence="10 11">
    <name type="scientific">Candidatus Manganitrophus noduliformans</name>
    <dbReference type="NCBI Taxonomy" id="2606439"/>
    <lineage>
        <taxon>Bacteria</taxon>
        <taxon>Pseudomonadati</taxon>
        <taxon>Nitrospirota</taxon>
        <taxon>Nitrospiria</taxon>
        <taxon>Candidatus Troglogloeales</taxon>
        <taxon>Candidatus Manganitrophaceae</taxon>
        <taxon>Candidatus Manganitrophus</taxon>
    </lineage>
</organism>
<dbReference type="SUPFAM" id="SSF51735">
    <property type="entry name" value="NAD(P)-binding Rossmann-fold domains"/>
    <property type="match status" value="1"/>
</dbReference>
<comment type="caution">
    <text evidence="7">Lacks conserved residue(s) required for the propagation of feature annotation.</text>
</comment>
<dbReference type="InterPro" id="IPR022675">
    <property type="entry name" value="G6P_DH_C"/>
</dbReference>
<evidence type="ECO:0000256" key="3">
    <source>
        <dbReference type="ARBA" id="ARBA00022526"/>
    </source>
</evidence>
<evidence type="ECO:0000256" key="5">
    <source>
        <dbReference type="ARBA" id="ARBA00023002"/>
    </source>
</evidence>
<evidence type="ECO:0000256" key="2">
    <source>
        <dbReference type="ARBA" id="ARBA00009975"/>
    </source>
</evidence>
<dbReference type="PRINTS" id="PR00079">
    <property type="entry name" value="G6PDHDRGNASE"/>
</dbReference>
<dbReference type="EMBL" id="VTOW01000005">
    <property type="protein sequence ID" value="NKE73216.1"/>
    <property type="molecule type" value="Genomic_DNA"/>
</dbReference>
<dbReference type="InterPro" id="IPR019796">
    <property type="entry name" value="G6P_DH_AS"/>
</dbReference>
<feature type="domain" description="Glucose-6-phosphate dehydrogenase NAD-binding" evidence="8">
    <location>
        <begin position="36"/>
        <end position="220"/>
    </location>
</feature>
<dbReference type="AlphaFoldDB" id="A0A7X6DTQ3"/>